<dbReference type="PANTHER" id="PTHR37446:SF1">
    <property type="entry name" value="CLAUDIN"/>
    <property type="match status" value="1"/>
</dbReference>
<name>A0A915BLZ3_PARUN</name>
<dbReference type="Proteomes" id="UP000887569">
    <property type="component" value="Unplaced"/>
</dbReference>
<proteinExistence type="predicted"/>
<keyword evidence="1" id="KW-0812">Transmembrane</keyword>
<dbReference type="PANTHER" id="PTHR37446">
    <property type="entry name" value="CLAUDIN-LIKE IN CAENORHABDITIS"/>
    <property type="match status" value="1"/>
</dbReference>
<dbReference type="Gene3D" id="1.20.140.150">
    <property type="match status" value="1"/>
</dbReference>
<evidence type="ECO:0000313" key="2">
    <source>
        <dbReference type="Proteomes" id="UP000887569"/>
    </source>
</evidence>
<keyword evidence="2" id="KW-1185">Reference proteome</keyword>
<dbReference type="WBParaSite" id="PgR046_g064_t01">
    <property type="protein sequence ID" value="PgR046_g064_t01"/>
    <property type="gene ID" value="PgR046_g064"/>
</dbReference>
<organism evidence="2 3">
    <name type="scientific">Parascaris univalens</name>
    <name type="common">Nematode worm</name>
    <dbReference type="NCBI Taxonomy" id="6257"/>
    <lineage>
        <taxon>Eukaryota</taxon>
        <taxon>Metazoa</taxon>
        <taxon>Ecdysozoa</taxon>
        <taxon>Nematoda</taxon>
        <taxon>Chromadorea</taxon>
        <taxon>Rhabditida</taxon>
        <taxon>Spirurina</taxon>
        <taxon>Ascaridomorpha</taxon>
        <taxon>Ascaridoidea</taxon>
        <taxon>Ascarididae</taxon>
        <taxon>Parascaris</taxon>
    </lineage>
</organism>
<keyword evidence="1" id="KW-0472">Membrane</keyword>
<sequence>HRRQVTVEMCSGRTWRMLYIISVFIMFVLTATALFTPGWRKFSRRSDGKVRFPKSSGLFSFLCASSKNAAGGVDYCKEWFKLSEPWEQAVVLCVCVALAIELITLVWSIITVVCSPLETRGASAVLPFLTFLATILVMFAATLYTVKKDIKTGIHPLTSILSIIRECYFPSSKHHLPPKQLGINVLKFSEEVSCGYETSCYIH</sequence>
<feature type="transmembrane region" description="Helical" evidence="1">
    <location>
        <begin position="17"/>
        <end position="36"/>
    </location>
</feature>
<reference evidence="3" key="1">
    <citation type="submission" date="2022-11" db="UniProtKB">
        <authorList>
            <consortium name="WormBaseParasite"/>
        </authorList>
    </citation>
    <scope>IDENTIFICATION</scope>
</reference>
<dbReference type="AlphaFoldDB" id="A0A915BLZ3"/>
<accession>A0A915BLZ3</accession>
<evidence type="ECO:0000256" key="1">
    <source>
        <dbReference type="SAM" id="Phobius"/>
    </source>
</evidence>
<evidence type="ECO:0000313" key="3">
    <source>
        <dbReference type="WBParaSite" id="PgR046_g064_t01"/>
    </source>
</evidence>
<feature type="transmembrane region" description="Helical" evidence="1">
    <location>
        <begin position="122"/>
        <end position="146"/>
    </location>
</feature>
<protein>
    <submittedName>
        <fullName evidence="3">Uncharacterized protein</fullName>
    </submittedName>
</protein>
<feature type="transmembrane region" description="Helical" evidence="1">
    <location>
        <begin position="89"/>
        <end position="110"/>
    </location>
</feature>
<keyword evidence="1" id="KW-1133">Transmembrane helix</keyword>